<reference evidence="3 4" key="1">
    <citation type="submission" date="2017-06" db="EMBL/GenBank/DDBJ databases">
        <title>Azoarcus sp. TSNA42 complete genome sequence.</title>
        <authorList>
            <person name="Woo J.-H."/>
            <person name="Kim H.-S."/>
        </authorList>
    </citation>
    <scope>NUCLEOTIDE SEQUENCE [LARGE SCALE GENOMIC DNA]</scope>
    <source>
        <strain evidence="3 4">TSNA42</strain>
    </source>
</reference>
<dbReference type="Proteomes" id="UP000244902">
    <property type="component" value="Chromosome"/>
</dbReference>
<protein>
    <submittedName>
        <fullName evidence="3">Calcium-binding protein</fullName>
    </submittedName>
</protein>
<evidence type="ECO:0000313" key="3">
    <source>
        <dbReference type="EMBL" id="AWI78477.1"/>
    </source>
</evidence>
<feature type="region of interest" description="Disordered" evidence="1">
    <location>
        <begin position="131"/>
        <end position="154"/>
    </location>
</feature>
<dbReference type="InterPro" id="IPR018247">
    <property type="entry name" value="EF_Hand_1_Ca_BS"/>
</dbReference>
<dbReference type="Pfam" id="PF13499">
    <property type="entry name" value="EF-hand_7"/>
    <property type="match status" value="1"/>
</dbReference>
<dbReference type="InterPro" id="IPR011992">
    <property type="entry name" value="EF-hand-dom_pair"/>
</dbReference>
<dbReference type="PROSITE" id="PS50222">
    <property type="entry name" value="EF_HAND_2"/>
    <property type="match status" value="1"/>
</dbReference>
<dbReference type="SUPFAM" id="SSF47473">
    <property type="entry name" value="EF-hand"/>
    <property type="match status" value="1"/>
</dbReference>
<dbReference type="AlphaFoldDB" id="A0A2U8GXP1"/>
<dbReference type="GO" id="GO:0005509">
    <property type="term" value="F:calcium ion binding"/>
    <property type="evidence" value="ECO:0007669"/>
    <property type="project" value="InterPro"/>
</dbReference>
<evidence type="ECO:0000259" key="2">
    <source>
        <dbReference type="PROSITE" id="PS50222"/>
    </source>
</evidence>
<dbReference type="SMART" id="SM00054">
    <property type="entry name" value="EFh"/>
    <property type="match status" value="3"/>
</dbReference>
<name>A0A2U8GXP1_9RHOO</name>
<gene>
    <name evidence="3" type="ORF">CEW87_03360</name>
</gene>
<dbReference type="Gene3D" id="1.10.238.10">
    <property type="entry name" value="EF-hand"/>
    <property type="match status" value="2"/>
</dbReference>
<organism evidence="3 4">
    <name type="scientific">Parazoarcus communis</name>
    <dbReference type="NCBI Taxonomy" id="41977"/>
    <lineage>
        <taxon>Bacteria</taxon>
        <taxon>Pseudomonadati</taxon>
        <taxon>Pseudomonadota</taxon>
        <taxon>Betaproteobacteria</taxon>
        <taxon>Rhodocyclales</taxon>
        <taxon>Zoogloeaceae</taxon>
        <taxon>Parazoarcus</taxon>
    </lineage>
</organism>
<feature type="domain" description="EF-hand" evidence="2">
    <location>
        <begin position="82"/>
        <end position="117"/>
    </location>
</feature>
<dbReference type="EMBL" id="CP022188">
    <property type="protein sequence ID" value="AWI78477.1"/>
    <property type="molecule type" value="Genomic_DNA"/>
</dbReference>
<dbReference type="Pfam" id="PF13202">
    <property type="entry name" value="EF-hand_5"/>
    <property type="match status" value="1"/>
</dbReference>
<sequence length="254" mass="26236">MEVCGPIGSRNLDQTRSHIMTSAISSSGMSYANWASAQGSQAMPRRPDASRMSEDLFSKLDTKSQGYLEQSDFETALSGLSDTSASAEELFTALDSNEDGKVTQDELSSRLQQLGDQLDSQFQQMRMAESGMGAMGGMPPPPPPPQGGEDSGLSQDELTTMASEASNSNLASMFSALATNFDTADADGDGLVSASEARAYGQSQQTSSTSASAGSGGQSVSSEARLLKQIMDLAASYGSNASASISGSLLSASA</sequence>
<feature type="region of interest" description="Disordered" evidence="1">
    <location>
        <begin position="195"/>
        <end position="222"/>
    </location>
</feature>
<dbReference type="InterPro" id="IPR002048">
    <property type="entry name" value="EF_hand_dom"/>
</dbReference>
<feature type="compositionally biased region" description="Low complexity" evidence="1">
    <location>
        <begin position="201"/>
        <end position="222"/>
    </location>
</feature>
<proteinExistence type="predicted"/>
<dbReference type="PROSITE" id="PS00018">
    <property type="entry name" value="EF_HAND_1"/>
    <property type="match status" value="1"/>
</dbReference>
<evidence type="ECO:0000313" key="4">
    <source>
        <dbReference type="Proteomes" id="UP000244902"/>
    </source>
</evidence>
<accession>A0A2U8GXP1</accession>
<evidence type="ECO:0000256" key="1">
    <source>
        <dbReference type="SAM" id="MobiDB-lite"/>
    </source>
</evidence>